<dbReference type="STRING" id="1794912.AXX12_14285"/>
<dbReference type="InterPro" id="IPR012452">
    <property type="entry name" value="DUF1657"/>
</dbReference>
<evidence type="ECO:0000313" key="10">
    <source>
        <dbReference type="Proteomes" id="UP000076268"/>
    </source>
</evidence>
<reference evidence="9 10" key="1">
    <citation type="submission" date="2016-02" db="EMBL/GenBank/DDBJ databases">
        <title>Anaerosporomusa subterraneum gen. nov., sp. nov., a spore-forming obligate anaerobe isolated from saprolite.</title>
        <authorList>
            <person name="Choi J.K."/>
            <person name="Shah M."/>
            <person name="Yee N."/>
        </authorList>
    </citation>
    <scope>NUCLEOTIDE SEQUENCE [LARGE SCALE GENOMIC DNA]</scope>
    <source>
        <strain evidence="9 10">RU4</strain>
    </source>
</reference>
<keyword evidence="5 7" id="KW-1133">Transmembrane helix</keyword>
<keyword evidence="6 7" id="KW-0472">Membrane</keyword>
<gene>
    <name evidence="9" type="ORF">AXX12_14285</name>
</gene>
<dbReference type="AlphaFoldDB" id="A0A154BN04"/>
<feature type="transmembrane region" description="Helical" evidence="7">
    <location>
        <begin position="7"/>
        <end position="26"/>
    </location>
</feature>
<dbReference type="EMBL" id="LSGP01000025">
    <property type="protein sequence ID" value="KYZ75319.1"/>
    <property type="molecule type" value="Genomic_DNA"/>
</dbReference>
<name>A0A154BN04_ANASB</name>
<keyword evidence="3" id="KW-1003">Cell membrane</keyword>
<evidence type="ECO:0000256" key="5">
    <source>
        <dbReference type="ARBA" id="ARBA00022989"/>
    </source>
</evidence>
<comment type="similarity">
    <text evidence="2">Belongs to the UPF0702 family.</text>
</comment>
<comment type="subcellular location">
    <subcellularLocation>
        <location evidence="1">Cell membrane</location>
        <topology evidence="1">Multi-pass membrane protein</topology>
    </subcellularLocation>
</comment>
<dbReference type="Pfam" id="PF04239">
    <property type="entry name" value="DUF421"/>
    <property type="match status" value="1"/>
</dbReference>
<feature type="transmembrane region" description="Helical" evidence="7">
    <location>
        <begin position="38"/>
        <end position="57"/>
    </location>
</feature>
<evidence type="ECO:0000256" key="7">
    <source>
        <dbReference type="SAM" id="Phobius"/>
    </source>
</evidence>
<dbReference type="OrthoDB" id="1682423at2"/>
<dbReference type="PANTHER" id="PTHR34582:SF7">
    <property type="entry name" value="UPF0702 TRANSMEMBRANE PROTEIN YDFS"/>
    <property type="match status" value="1"/>
</dbReference>
<feature type="transmembrane region" description="Helical" evidence="7">
    <location>
        <begin position="63"/>
        <end position="81"/>
    </location>
</feature>
<protein>
    <recommendedName>
        <fullName evidence="8">YetF C-terminal domain-containing protein</fullName>
    </recommendedName>
</protein>
<feature type="domain" description="YetF C-terminal" evidence="8">
    <location>
        <begin position="82"/>
        <end position="214"/>
    </location>
</feature>
<accession>A0A154BN04</accession>
<dbReference type="PANTHER" id="PTHR34582">
    <property type="entry name" value="UPF0702 TRANSMEMBRANE PROTEIN YCAP"/>
    <property type="match status" value="1"/>
</dbReference>
<dbReference type="GO" id="GO:0005886">
    <property type="term" value="C:plasma membrane"/>
    <property type="evidence" value="ECO:0007669"/>
    <property type="project" value="UniProtKB-SubCell"/>
</dbReference>
<dbReference type="RefSeq" id="WP_066245003.1">
    <property type="nucleotide sequence ID" value="NZ_LSGP01000025.1"/>
</dbReference>
<evidence type="ECO:0000256" key="2">
    <source>
        <dbReference type="ARBA" id="ARBA00006448"/>
    </source>
</evidence>
<dbReference type="InterPro" id="IPR023090">
    <property type="entry name" value="UPF0702_alpha/beta_dom_sf"/>
</dbReference>
<comment type="caution">
    <text evidence="9">The sequence shown here is derived from an EMBL/GenBank/DDBJ whole genome shotgun (WGS) entry which is preliminary data.</text>
</comment>
<evidence type="ECO:0000256" key="6">
    <source>
        <dbReference type="ARBA" id="ARBA00023136"/>
    </source>
</evidence>
<dbReference type="InterPro" id="IPR007353">
    <property type="entry name" value="DUF421"/>
</dbReference>
<dbReference type="Pfam" id="PF07870">
    <property type="entry name" value="DUF1657"/>
    <property type="match status" value="1"/>
</dbReference>
<evidence type="ECO:0000256" key="3">
    <source>
        <dbReference type="ARBA" id="ARBA00022475"/>
    </source>
</evidence>
<dbReference type="Proteomes" id="UP000076268">
    <property type="component" value="Unassembled WGS sequence"/>
</dbReference>
<evidence type="ECO:0000313" key="9">
    <source>
        <dbReference type="EMBL" id="KYZ75319.1"/>
    </source>
</evidence>
<organism evidence="9 10">
    <name type="scientific">Anaerosporomusa subterranea</name>
    <dbReference type="NCBI Taxonomy" id="1794912"/>
    <lineage>
        <taxon>Bacteria</taxon>
        <taxon>Bacillati</taxon>
        <taxon>Bacillota</taxon>
        <taxon>Negativicutes</taxon>
        <taxon>Acetonemataceae</taxon>
        <taxon>Anaerosporomusa</taxon>
    </lineage>
</organism>
<keyword evidence="10" id="KW-1185">Reference proteome</keyword>
<evidence type="ECO:0000256" key="1">
    <source>
        <dbReference type="ARBA" id="ARBA00004651"/>
    </source>
</evidence>
<keyword evidence="4 7" id="KW-0812">Transmembrane</keyword>
<evidence type="ECO:0000256" key="4">
    <source>
        <dbReference type="ARBA" id="ARBA00022692"/>
    </source>
</evidence>
<dbReference type="Gene3D" id="3.30.240.20">
    <property type="entry name" value="bsu07140 like domains"/>
    <property type="match status" value="2"/>
</dbReference>
<proteinExistence type="inferred from homology"/>
<sequence length="286" mass="32233">MQEWIEIVLRSTSLFIIVLLATRLMGKRNIVRITPFRFVSYIVTAVIAALLSVNLITNFAFGLLALSVWVLLPIALDYLSLKSKMIHDLINGKETVLIKHGKIMEQSLLQTRLTGEELLRELRSKNAFNLADVEFAVMEDTGDINVLMKSHKQPVSSYALGKKVAPQAEPQTIILDGTILNEPLFSLGLNKEWLGIQLESTGVSLDNVFIGQVDSSGDLYLDLFDDSVELPQPKVKEMLYANFEKAQADLMSFALETQNETAKKMYFQHAETVKKLTEKLKPYLLR</sequence>
<evidence type="ECO:0000259" key="8">
    <source>
        <dbReference type="Pfam" id="PF04239"/>
    </source>
</evidence>